<keyword evidence="2" id="KW-0560">Oxidoreductase</keyword>
<dbReference type="InterPro" id="IPR020904">
    <property type="entry name" value="Sc_DH/Rdtase_CS"/>
</dbReference>
<dbReference type="Pfam" id="PF13561">
    <property type="entry name" value="adh_short_C2"/>
    <property type="match status" value="1"/>
</dbReference>
<dbReference type="GO" id="GO:0016616">
    <property type="term" value="F:oxidoreductase activity, acting on the CH-OH group of donors, NAD or NADP as acceptor"/>
    <property type="evidence" value="ECO:0007669"/>
    <property type="project" value="TreeGrafter"/>
</dbReference>
<dbReference type="OrthoDB" id="286404at2"/>
<accession>A0A1Y2LFB5</accession>
<dbReference type="RefSeq" id="WP_085615920.1">
    <property type="nucleotide sequence ID" value="NZ_JBLXAE010000013.1"/>
</dbReference>
<dbReference type="FunFam" id="3.40.50.720:FF:000240">
    <property type="entry name" value="SDR family oxidoreductase"/>
    <property type="match status" value="1"/>
</dbReference>
<dbReference type="STRING" id="1293890.TALK_03455"/>
<dbReference type="InterPro" id="IPR036291">
    <property type="entry name" value="NAD(P)-bd_dom_sf"/>
</dbReference>
<dbReference type="InterPro" id="IPR002347">
    <property type="entry name" value="SDR_fam"/>
</dbReference>
<name>A0A1Y2LFB5_9PROT</name>
<organism evidence="3 4">
    <name type="scientific">Thalassospira alkalitolerans</name>
    <dbReference type="NCBI Taxonomy" id="1293890"/>
    <lineage>
        <taxon>Bacteria</taxon>
        <taxon>Pseudomonadati</taxon>
        <taxon>Pseudomonadota</taxon>
        <taxon>Alphaproteobacteria</taxon>
        <taxon>Rhodospirillales</taxon>
        <taxon>Thalassospiraceae</taxon>
        <taxon>Thalassospira</taxon>
    </lineage>
</organism>
<reference evidence="3 4" key="1">
    <citation type="submission" date="2014-03" db="EMBL/GenBank/DDBJ databases">
        <title>The draft genome sequence of Thalassospira alkalitolerans JCM 18968.</title>
        <authorList>
            <person name="Lai Q."/>
            <person name="Shao Z."/>
        </authorList>
    </citation>
    <scope>NUCLEOTIDE SEQUENCE [LARGE SCALE GENOMIC DNA]</scope>
    <source>
        <strain evidence="3 4">JCM 18968</strain>
    </source>
</reference>
<comment type="similarity">
    <text evidence="1">Belongs to the short-chain dehydrogenases/reductases (SDR) family.</text>
</comment>
<dbReference type="SUPFAM" id="SSF51735">
    <property type="entry name" value="NAD(P)-binding Rossmann-fold domains"/>
    <property type="match status" value="1"/>
</dbReference>
<proteinExistence type="inferred from homology"/>
<dbReference type="PANTHER" id="PTHR42760:SF115">
    <property type="entry name" value="3-OXOACYL-[ACYL-CARRIER-PROTEIN] REDUCTASE FABG"/>
    <property type="match status" value="1"/>
</dbReference>
<dbReference type="GO" id="GO:0005975">
    <property type="term" value="P:carbohydrate metabolic process"/>
    <property type="evidence" value="ECO:0007669"/>
    <property type="project" value="UniProtKB-ARBA"/>
</dbReference>
<dbReference type="PROSITE" id="PS00061">
    <property type="entry name" value="ADH_SHORT"/>
    <property type="match status" value="1"/>
</dbReference>
<gene>
    <name evidence="3" type="ORF">TALK_03455</name>
</gene>
<dbReference type="Proteomes" id="UP000193396">
    <property type="component" value="Unassembled WGS sequence"/>
</dbReference>
<keyword evidence="4" id="KW-1185">Reference proteome</keyword>
<sequence>MAISNLFSLKDKRAVITGASQGIGLASARILAEAGAHVILTARDEAALKAKVLAMKADGFSAEYRVLDVTDSKAVTDLADTLEDIDILVANAGIARSGDAAETVSDDVVLDVMNVNFNGVFWCCRAFGKKMLERGSGNIVTTGSISALISNRPQNQSYYNASKAAVHQMTKSMAAEWASRGVRINTIAPGYIETPMTKYGMDDDPEMAAEWLNLTPMGRVGQPQEIASIVLFLASAASSYMTGSVVVADGGYTCW</sequence>
<evidence type="ECO:0000313" key="3">
    <source>
        <dbReference type="EMBL" id="OSQ49434.1"/>
    </source>
</evidence>
<evidence type="ECO:0000313" key="4">
    <source>
        <dbReference type="Proteomes" id="UP000193396"/>
    </source>
</evidence>
<dbReference type="AlphaFoldDB" id="A0A1Y2LFB5"/>
<dbReference type="PRINTS" id="PR00081">
    <property type="entry name" value="GDHRDH"/>
</dbReference>
<comment type="caution">
    <text evidence="3">The sequence shown here is derived from an EMBL/GenBank/DDBJ whole genome shotgun (WGS) entry which is preliminary data.</text>
</comment>
<dbReference type="PANTHER" id="PTHR42760">
    <property type="entry name" value="SHORT-CHAIN DEHYDROGENASES/REDUCTASES FAMILY MEMBER"/>
    <property type="match status" value="1"/>
</dbReference>
<dbReference type="PRINTS" id="PR00080">
    <property type="entry name" value="SDRFAMILY"/>
</dbReference>
<dbReference type="Gene3D" id="3.40.50.720">
    <property type="entry name" value="NAD(P)-binding Rossmann-like Domain"/>
    <property type="match status" value="1"/>
</dbReference>
<dbReference type="EMBL" id="JFKB01000002">
    <property type="protein sequence ID" value="OSQ49434.1"/>
    <property type="molecule type" value="Genomic_DNA"/>
</dbReference>
<protein>
    <submittedName>
        <fullName evidence="3">3-oxoacyl-ACP reductase</fullName>
    </submittedName>
</protein>
<evidence type="ECO:0000256" key="2">
    <source>
        <dbReference type="ARBA" id="ARBA00023002"/>
    </source>
</evidence>
<evidence type="ECO:0000256" key="1">
    <source>
        <dbReference type="ARBA" id="ARBA00006484"/>
    </source>
</evidence>